<sequence length="204" mass="22259">MGTTSSDRRFRGQTAAERAADRRARLLDAALDLIGTEGWPAATMTEICRRAGLTERYFYESFRDRDALYVALIDTVADETRDAVLAALAEAEDEPRARMRAAASALVGVIVADPRKGRVALLEGLGSAALQTRRRELLGGFEQLLRDQARAFYGDRAPRGLRAQVSSIALVGALGEVIGRRLDGTLQISDQRLVDELTELALTL</sequence>
<dbReference type="Gene3D" id="1.10.357.10">
    <property type="entry name" value="Tetracycline Repressor, domain 2"/>
    <property type="match status" value="1"/>
</dbReference>
<feature type="DNA-binding region" description="H-T-H motif" evidence="2">
    <location>
        <begin position="43"/>
        <end position="62"/>
    </location>
</feature>
<dbReference type="SUPFAM" id="SSF46689">
    <property type="entry name" value="Homeodomain-like"/>
    <property type="match status" value="1"/>
</dbReference>
<dbReference type="InterPro" id="IPR009057">
    <property type="entry name" value="Homeodomain-like_sf"/>
</dbReference>
<evidence type="ECO:0000313" key="5">
    <source>
        <dbReference type="Proteomes" id="UP001058860"/>
    </source>
</evidence>
<feature type="domain" description="HTH tetR-type" evidence="3">
    <location>
        <begin position="20"/>
        <end position="80"/>
    </location>
</feature>
<dbReference type="RefSeq" id="WP_353866563.1">
    <property type="nucleotide sequence ID" value="NZ_CP088295.1"/>
</dbReference>
<gene>
    <name evidence="4" type="ORF">LRS13_11675</name>
</gene>
<organism evidence="4 5">
    <name type="scientific">Svornostia abyssi</name>
    <dbReference type="NCBI Taxonomy" id="2898438"/>
    <lineage>
        <taxon>Bacteria</taxon>
        <taxon>Bacillati</taxon>
        <taxon>Actinomycetota</taxon>
        <taxon>Thermoleophilia</taxon>
        <taxon>Solirubrobacterales</taxon>
        <taxon>Baekduiaceae</taxon>
        <taxon>Svornostia</taxon>
    </lineage>
</organism>
<name>A0ABY5PN47_9ACTN</name>
<dbReference type="PANTHER" id="PTHR30055">
    <property type="entry name" value="HTH-TYPE TRANSCRIPTIONAL REGULATOR RUTR"/>
    <property type="match status" value="1"/>
</dbReference>
<dbReference type="InterPro" id="IPR001647">
    <property type="entry name" value="HTH_TetR"/>
</dbReference>
<evidence type="ECO:0000313" key="4">
    <source>
        <dbReference type="EMBL" id="UUY06134.1"/>
    </source>
</evidence>
<evidence type="ECO:0000256" key="1">
    <source>
        <dbReference type="ARBA" id="ARBA00023125"/>
    </source>
</evidence>
<keyword evidence="1 2" id="KW-0238">DNA-binding</keyword>
<dbReference type="Proteomes" id="UP001058860">
    <property type="component" value="Chromosome"/>
</dbReference>
<evidence type="ECO:0000256" key="2">
    <source>
        <dbReference type="PROSITE-ProRule" id="PRU00335"/>
    </source>
</evidence>
<dbReference type="EMBL" id="CP088295">
    <property type="protein sequence ID" value="UUY06134.1"/>
    <property type="molecule type" value="Genomic_DNA"/>
</dbReference>
<dbReference type="InterPro" id="IPR050109">
    <property type="entry name" value="HTH-type_TetR-like_transc_reg"/>
</dbReference>
<protein>
    <submittedName>
        <fullName evidence="4">TetR/AcrR family transcriptional regulator</fullName>
    </submittedName>
</protein>
<dbReference type="PROSITE" id="PS50977">
    <property type="entry name" value="HTH_TETR_2"/>
    <property type="match status" value="1"/>
</dbReference>
<evidence type="ECO:0000259" key="3">
    <source>
        <dbReference type="PROSITE" id="PS50977"/>
    </source>
</evidence>
<keyword evidence="5" id="KW-1185">Reference proteome</keyword>
<dbReference type="Pfam" id="PF00440">
    <property type="entry name" value="TetR_N"/>
    <property type="match status" value="1"/>
</dbReference>
<accession>A0ABY5PN47</accession>
<dbReference type="PANTHER" id="PTHR30055:SF226">
    <property type="entry name" value="HTH-TYPE TRANSCRIPTIONAL REGULATOR PKSA"/>
    <property type="match status" value="1"/>
</dbReference>
<proteinExistence type="predicted"/>
<reference evidence="5" key="1">
    <citation type="submission" date="2021-11" db="EMBL/GenBank/DDBJ databases">
        <title>Cultivation dependent microbiological survey of springs from the worlds oldest radium mine currently devoted to the extraction of radon-saturated water.</title>
        <authorList>
            <person name="Kapinusova G."/>
            <person name="Smrhova T."/>
            <person name="Strejcek M."/>
            <person name="Suman J."/>
            <person name="Jani K."/>
            <person name="Pajer P."/>
            <person name="Uhlik O."/>
        </authorList>
    </citation>
    <scope>NUCLEOTIDE SEQUENCE [LARGE SCALE GENOMIC DNA]</scope>
    <source>
        <strain evidence="5">J379</strain>
    </source>
</reference>